<feature type="non-terminal residue" evidence="1">
    <location>
        <position position="94"/>
    </location>
</feature>
<dbReference type="Proteomes" id="UP000548632">
    <property type="component" value="Unassembled WGS sequence"/>
</dbReference>
<organism evidence="1 2">
    <name type="scientific">Thiospirillum jenense</name>
    <dbReference type="NCBI Taxonomy" id="1653858"/>
    <lineage>
        <taxon>Bacteria</taxon>
        <taxon>Pseudomonadati</taxon>
        <taxon>Pseudomonadota</taxon>
        <taxon>Gammaproteobacteria</taxon>
        <taxon>Chromatiales</taxon>
        <taxon>Chromatiaceae</taxon>
        <taxon>Thiospirillum</taxon>
    </lineage>
</organism>
<protein>
    <submittedName>
        <fullName evidence="1">Uncharacterized protein</fullName>
    </submittedName>
</protein>
<sequence length="94" mass="10962">MSHHQLHINRLRDCLQNFDFQQLFIAELGWSYSDNDEPFALTLNDQTWQVSEIAQLGGVVVFLIDGLPERDQRLAIQNELAERVYENLLIFVDS</sequence>
<keyword evidence="2" id="KW-1185">Reference proteome</keyword>
<dbReference type="AlphaFoldDB" id="A0A839HHG3"/>
<evidence type="ECO:0000313" key="1">
    <source>
        <dbReference type="EMBL" id="MBB1127350.1"/>
    </source>
</evidence>
<evidence type="ECO:0000313" key="2">
    <source>
        <dbReference type="Proteomes" id="UP000548632"/>
    </source>
</evidence>
<proteinExistence type="predicted"/>
<reference evidence="1 2" key="1">
    <citation type="journal article" date="2020" name="Arch. Microbiol.">
        <title>The genome sequence of the giant phototrophic gammaproteobacterium Thiospirillum jenense gives insight into its physiological properties and phylogenetic relationships.</title>
        <authorList>
            <person name="Imhoff J.F."/>
            <person name="Meyer T.E."/>
            <person name="Kyndt J.A."/>
        </authorList>
    </citation>
    <scope>NUCLEOTIDE SEQUENCE [LARGE SCALE GENOMIC DNA]</scope>
    <source>
        <strain evidence="1 2">DSM 216</strain>
    </source>
</reference>
<gene>
    <name evidence="1" type="ORF">HUK38_14145</name>
</gene>
<accession>A0A839HHG3</accession>
<comment type="caution">
    <text evidence="1">The sequence shown here is derived from an EMBL/GenBank/DDBJ whole genome shotgun (WGS) entry which is preliminary data.</text>
</comment>
<name>A0A839HHG3_9GAMM</name>
<dbReference type="EMBL" id="JABVCQ010000053">
    <property type="protein sequence ID" value="MBB1127350.1"/>
    <property type="molecule type" value="Genomic_DNA"/>
</dbReference>
<dbReference type="RefSeq" id="WP_182584972.1">
    <property type="nucleotide sequence ID" value="NZ_JABVCQ010000053.1"/>
</dbReference>